<organism evidence="1 2">
    <name type="scientific">Thalassotalea fonticola</name>
    <dbReference type="NCBI Taxonomy" id="3065649"/>
    <lineage>
        <taxon>Bacteria</taxon>
        <taxon>Pseudomonadati</taxon>
        <taxon>Pseudomonadota</taxon>
        <taxon>Gammaproteobacteria</taxon>
        <taxon>Alteromonadales</taxon>
        <taxon>Colwelliaceae</taxon>
        <taxon>Thalassotalea</taxon>
    </lineage>
</organism>
<evidence type="ECO:0000313" key="2">
    <source>
        <dbReference type="Proteomes" id="UP001301442"/>
    </source>
</evidence>
<dbReference type="RefSeq" id="WP_348398274.1">
    <property type="nucleotide sequence ID" value="NZ_CP136600.1"/>
</dbReference>
<dbReference type="Pfam" id="PF13618">
    <property type="entry name" value="Gluconate_2-dh3"/>
    <property type="match status" value="1"/>
</dbReference>
<proteinExistence type="predicted"/>
<dbReference type="EMBL" id="CP136600">
    <property type="protein sequence ID" value="WOH39508.1"/>
    <property type="molecule type" value="Genomic_DNA"/>
</dbReference>
<evidence type="ECO:0000313" key="1">
    <source>
        <dbReference type="EMBL" id="WOH39508.1"/>
    </source>
</evidence>
<dbReference type="Proteomes" id="UP001301442">
    <property type="component" value="Chromosome"/>
</dbReference>
<dbReference type="PROSITE" id="PS51318">
    <property type="entry name" value="TAT"/>
    <property type="match status" value="1"/>
</dbReference>
<dbReference type="InterPro" id="IPR027056">
    <property type="entry name" value="Gluconate_2DH_su3"/>
</dbReference>
<sequence length="182" mass="19679">MGNLNRREFIAGLAAMLGTAAMTPGLANAVNIGLTFKPSGSNIIFSEQQMMLVARIADIIIPATDTPGAIDAGVHLYIDHIAANWMNKQESNRLLAGIDKIDADAKAKYDSGFLALDNKIQIAIVQALDDNLAQEPAYKMLKTYTVTGYYTSKIGMTVELNYDPIPGPYKEIPLSDVGKAWS</sequence>
<keyword evidence="2" id="KW-1185">Reference proteome</keyword>
<reference evidence="1 2" key="1">
    <citation type="submission" date="2023-09" db="EMBL/GenBank/DDBJ databases">
        <authorList>
            <person name="Qi X."/>
        </authorList>
    </citation>
    <scope>NUCLEOTIDE SEQUENCE [LARGE SCALE GENOMIC DNA]</scope>
    <source>
        <strain evidence="1 2">S1-1</strain>
    </source>
</reference>
<gene>
    <name evidence="1" type="ORF">RI844_09835</name>
</gene>
<dbReference type="InterPro" id="IPR006311">
    <property type="entry name" value="TAT_signal"/>
</dbReference>
<accession>A0ABZ0GW53</accession>
<keyword evidence="1" id="KW-0560">Oxidoreductase</keyword>
<protein>
    <submittedName>
        <fullName evidence="1">Gluconate 2-dehydrogenase subunit 3 family protein</fullName>
        <ecNumber evidence="1">1.-.-.-</ecNumber>
    </submittedName>
</protein>
<name>A0ABZ0GW53_9GAMM</name>
<dbReference type="GO" id="GO:0016491">
    <property type="term" value="F:oxidoreductase activity"/>
    <property type="evidence" value="ECO:0007669"/>
    <property type="project" value="UniProtKB-KW"/>
</dbReference>
<dbReference type="EC" id="1.-.-.-" evidence="1"/>